<sequence>MESFSLASIISLRPCRDFLLNRSRSLLTTGTRGRFPEESFLMETNSSMSRDQLINEEIPLVCGAVRTVGSSAKTSLPFVDADH</sequence>
<accession>A0AAV4X721</accession>
<dbReference type="EMBL" id="BPLR01017258">
    <property type="protein sequence ID" value="GIY89775.1"/>
    <property type="molecule type" value="Genomic_DNA"/>
</dbReference>
<gene>
    <name evidence="1" type="ORF">CEXT_780111</name>
</gene>
<proteinExistence type="predicted"/>
<organism evidence="1 2">
    <name type="scientific">Caerostris extrusa</name>
    <name type="common">Bark spider</name>
    <name type="synonym">Caerostris bankana</name>
    <dbReference type="NCBI Taxonomy" id="172846"/>
    <lineage>
        <taxon>Eukaryota</taxon>
        <taxon>Metazoa</taxon>
        <taxon>Ecdysozoa</taxon>
        <taxon>Arthropoda</taxon>
        <taxon>Chelicerata</taxon>
        <taxon>Arachnida</taxon>
        <taxon>Araneae</taxon>
        <taxon>Araneomorphae</taxon>
        <taxon>Entelegynae</taxon>
        <taxon>Araneoidea</taxon>
        <taxon>Araneidae</taxon>
        <taxon>Caerostris</taxon>
    </lineage>
</organism>
<name>A0AAV4X721_CAEEX</name>
<dbReference type="AlphaFoldDB" id="A0AAV4X721"/>
<keyword evidence="2" id="KW-1185">Reference proteome</keyword>
<reference evidence="1 2" key="1">
    <citation type="submission" date="2021-06" db="EMBL/GenBank/DDBJ databases">
        <title>Caerostris extrusa draft genome.</title>
        <authorList>
            <person name="Kono N."/>
            <person name="Arakawa K."/>
        </authorList>
    </citation>
    <scope>NUCLEOTIDE SEQUENCE [LARGE SCALE GENOMIC DNA]</scope>
</reference>
<evidence type="ECO:0000313" key="1">
    <source>
        <dbReference type="EMBL" id="GIY89775.1"/>
    </source>
</evidence>
<comment type="caution">
    <text evidence="1">The sequence shown here is derived from an EMBL/GenBank/DDBJ whole genome shotgun (WGS) entry which is preliminary data.</text>
</comment>
<dbReference type="Proteomes" id="UP001054945">
    <property type="component" value="Unassembled WGS sequence"/>
</dbReference>
<evidence type="ECO:0000313" key="2">
    <source>
        <dbReference type="Proteomes" id="UP001054945"/>
    </source>
</evidence>
<protein>
    <submittedName>
        <fullName evidence="1">Uncharacterized protein</fullName>
    </submittedName>
</protein>